<evidence type="ECO:0008006" key="3">
    <source>
        <dbReference type="Google" id="ProtNLM"/>
    </source>
</evidence>
<dbReference type="AlphaFoldDB" id="A0A4R3QFI8"/>
<sequence length="185" mass="19973">MSGVAYTSRRRATNAARLRRQATLLQRYSRDVVAADNTNTIVSITSQALAALFQVPVLLMLVTEGKVVSVNRVGGVEPQEAEFEAARSSMEMGTVGRAGIYPNLASRFDFWPVATAVSQGAVIGPAFHPDERPSAPDMLVEIVGSFLALALSRQHFPAGRDARPHVETEGRCTVEGRHKPVACEL</sequence>
<evidence type="ECO:0000313" key="1">
    <source>
        <dbReference type="EMBL" id="TCU20460.1"/>
    </source>
</evidence>
<organism evidence="1 2">
    <name type="scientific">Rhizobium sullae</name>
    <name type="common">Rhizobium hedysari</name>
    <dbReference type="NCBI Taxonomy" id="50338"/>
    <lineage>
        <taxon>Bacteria</taxon>
        <taxon>Pseudomonadati</taxon>
        <taxon>Pseudomonadota</taxon>
        <taxon>Alphaproteobacteria</taxon>
        <taxon>Hyphomicrobiales</taxon>
        <taxon>Rhizobiaceae</taxon>
        <taxon>Rhizobium/Agrobacterium group</taxon>
        <taxon>Rhizobium</taxon>
    </lineage>
</organism>
<dbReference type="Proteomes" id="UP000294576">
    <property type="component" value="Unassembled WGS sequence"/>
</dbReference>
<name>A0A4R3QFI8_RHISU</name>
<gene>
    <name evidence="1" type="ORF">EV132_101527</name>
</gene>
<comment type="caution">
    <text evidence="1">The sequence shown here is derived from an EMBL/GenBank/DDBJ whole genome shotgun (WGS) entry which is preliminary data.</text>
</comment>
<protein>
    <recommendedName>
        <fullName evidence="3">GAF domain-containing protein</fullName>
    </recommendedName>
</protein>
<dbReference type="EMBL" id="SMBH01000001">
    <property type="protein sequence ID" value="TCU20460.1"/>
    <property type="molecule type" value="Genomic_DNA"/>
</dbReference>
<accession>A0A4R3QFI8</accession>
<proteinExistence type="predicted"/>
<evidence type="ECO:0000313" key="2">
    <source>
        <dbReference type="Proteomes" id="UP000294576"/>
    </source>
</evidence>
<reference evidence="1 2" key="1">
    <citation type="submission" date="2019-03" db="EMBL/GenBank/DDBJ databases">
        <title>Genomic Encyclopedia of Type Strains, Phase IV (KMG-V): Genome sequencing to study the core and pangenomes of soil and plant-associated prokaryotes.</title>
        <authorList>
            <person name="Whitman W."/>
        </authorList>
    </citation>
    <scope>NUCLEOTIDE SEQUENCE [LARGE SCALE GENOMIC DNA]</scope>
    <source>
        <strain evidence="1 2">Hc14</strain>
    </source>
</reference>